<evidence type="ECO:0000256" key="5">
    <source>
        <dbReference type="ARBA" id="ARBA00022723"/>
    </source>
</evidence>
<dbReference type="eggNOG" id="KOG3752">
    <property type="taxonomic scope" value="Eukaryota"/>
</dbReference>
<keyword evidence="5" id="KW-0479">Metal-binding</keyword>
<evidence type="ECO:0000256" key="2">
    <source>
        <dbReference type="ARBA" id="ARBA00005300"/>
    </source>
</evidence>
<dbReference type="SUPFAM" id="SSF53098">
    <property type="entry name" value="Ribonuclease H-like"/>
    <property type="match status" value="1"/>
</dbReference>
<dbReference type="STRING" id="1069680.M7NNU9"/>
<dbReference type="InterPro" id="IPR017067">
    <property type="entry name" value="RNase_H1_euk"/>
</dbReference>
<evidence type="ECO:0000259" key="8">
    <source>
        <dbReference type="PROSITE" id="PS50879"/>
    </source>
</evidence>
<comment type="similarity">
    <text evidence="2">Belongs to the RNase H family.</text>
</comment>
<dbReference type="OMA" id="GWAAVIQ"/>
<dbReference type="AlphaFoldDB" id="M7NNU9"/>
<dbReference type="PROSITE" id="PS50879">
    <property type="entry name" value="RNASE_H_1"/>
    <property type="match status" value="1"/>
</dbReference>
<dbReference type="GO" id="GO:0004523">
    <property type="term" value="F:RNA-DNA hybrid ribonuclease activity"/>
    <property type="evidence" value="ECO:0007669"/>
    <property type="project" value="UniProtKB-EC"/>
</dbReference>
<dbReference type="PANTHER" id="PTHR10642:SF26">
    <property type="entry name" value="RIBONUCLEASE H1"/>
    <property type="match status" value="1"/>
</dbReference>
<comment type="catalytic activity">
    <reaction evidence="1">
        <text>Endonucleolytic cleavage to 5'-phosphomonoester.</text>
        <dbReference type="EC" id="3.1.26.4"/>
    </reaction>
</comment>
<keyword evidence="4" id="KW-0540">Nuclease</keyword>
<dbReference type="InterPro" id="IPR012337">
    <property type="entry name" value="RNaseH-like_sf"/>
</dbReference>
<dbReference type="CDD" id="cd09280">
    <property type="entry name" value="RNase_HI_eukaryote_like"/>
    <property type="match status" value="1"/>
</dbReference>
<dbReference type="Gene3D" id="3.30.420.10">
    <property type="entry name" value="Ribonuclease H-like superfamily/Ribonuclease H"/>
    <property type="match status" value="1"/>
</dbReference>
<accession>M7NNU9</accession>
<keyword evidence="7" id="KW-0378">Hydrolase</keyword>
<protein>
    <recommendedName>
        <fullName evidence="3">ribonuclease H</fullName>
        <ecNumber evidence="3">3.1.26.4</ecNumber>
    </recommendedName>
</protein>
<dbReference type="GO" id="GO:0000287">
    <property type="term" value="F:magnesium ion binding"/>
    <property type="evidence" value="ECO:0007669"/>
    <property type="project" value="InterPro"/>
</dbReference>
<feature type="domain" description="RNase H type-1" evidence="8">
    <location>
        <begin position="64"/>
        <end position="213"/>
    </location>
</feature>
<dbReference type="VEuPathDB" id="FungiDB:PNEG_01624"/>
<evidence type="ECO:0000256" key="7">
    <source>
        <dbReference type="ARBA" id="ARBA00022801"/>
    </source>
</evidence>
<dbReference type="HOGENOM" id="CLU_030894_0_2_1"/>
<evidence type="ECO:0000313" key="10">
    <source>
        <dbReference type="Proteomes" id="UP000011958"/>
    </source>
</evidence>
<gene>
    <name evidence="9" type="ORF">PNEG_01624</name>
</gene>
<keyword evidence="10" id="KW-1185">Reference proteome</keyword>
<dbReference type="GeneID" id="19895318"/>
<dbReference type="GO" id="GO:0003676">
    <property type="term" value="F:nucleic acid binding"/>
    <property type="evidence" value="ECO:0007669"/>
    <property type="project" value="InterPro"/>
</dbReference>
<evidence type="ECO:0000256" key="4">
    <source>
        <dbReference type="ARBA" id="ARBA00022722"/>
    </source>
</evidence>
<dbReference type="OrthoDB" id="407198at2759"/>
<dbReference type="RefSeq" id="XP_007873582.1">
    <property type="nucleotide sequence ID" value="XM_007875391.1"/>
</dbReference>
<dbReference type="GO" id="GO:0043137">
    <property type="term" value="P:DNA replication, removal of RNA primer"/>
    <property type="evidence" value="ECO:0007669"/>
    <property type="project" value="TreeGrafter"/>
</dbReference>
<dbReference type="InterPro" id="IPR050092">
    <property type="entry name" value="RNase_H"/>
</dbReference>
<dbReference type="PIRSF" id="PIRSF036852">
    <property type="entry name" value="Ribonuclease_H1_euk"/>
    <property type="match status" value="1"/>
</dbReference>
<dbReference type="InterPro" id="IPR036397">
    <property type="entry name" value="RNaseH_sf"/>
</dbReference>
<sequence length="218" mass="25398">MNIFQRILKKNISLYNGLLNNYKRNSFSDMKNDKDRSNFVLKYIKKDINISSSICNFEQKKISKNNYIEIYTDGSSHYYEGGKVITGIGVYFGDNDKRKVNISERIFDKKQTSQRAEIIAVIRAIESVSDDEDIRINTDSKYTINSLTIWHKKWEKNNWKKINTKSVKNKDLLEKAVELIKKRSGCTELKYVSSHSNIHGNKQADYLANMSISFQKNV</sequence>
<reference evidence="10" key="1">
    <citation type="journal article" date="2016" name="Nat. Commun.">
        <title>Genome analysis of three Pneumocystis species reveals adaptation mechanisms to life exclusively in mammalian hosts.</title>
        <authorList>
            <person name="Ma L."/>
            <person name="Chen Z."/>
            <person name="Huang D.W."/>
            <person name="Kutty G."/>
            <person name="Ishihara M."/>
            <person name="Wang H."/>
            <person name="Abouelleil A."/>
            <person name="Bishop L."/>
            <person name="Davey E."/>
            <person name="Deng R."/>
            <person name="Deng X."/>
            <person name="Fan L."/>
            <person name="Fantoni G."/>
            <person name="Fitzgerald M."/>
            <person name="Gogineni E."/>
            <person name="Goldberg J.M."/>
            <person name="Handley G."/>
            <person name="Hu X."/>
            <person name="Huber C."/>
            <person name="Jiao X."/>
            <person name="Jones K."/>
            <person name="Levin J.Z."/>
            <person name="Liu Y."/>
            <person name="Macdonald P."/>
            <person name="Melnikov A."/>
            <person name="Raley C."/>
            <person name="Sassi M."/>
            <person name="Sherman B.T."/>
            <person name="Song X."/>
            <person name="Sykes S."/>
            <person name="Tran B."/>
            <person name="Walsh L."/>
            <person name="Xia Y."/>
            <person name="Yang J."/>
            <person name="Young S."/>
            <person name="Zeng Q."/>
            <person name="Zheng X."/>
            <person name="Stephens R."/>
            <person name="Nusbaum C."/>
            <person name="Birren B.W."/>
            <person name="Azadi P."/>
            <person name="Lempicki R.A."/>
            <person name="Cuomo C.A."/>
            <person name="Kovacs J.A."/>
        </authorList>
    </citation>
    <scope>NUCLEOTIDE SEQUENCE [LARGE SCALE GENOMIC DNA]</scope>
    <source>
        <strain evidence="10">B123</strain>
    </source>
</reference>
<keyword evidence="6" id="KW-0255">Endonuclease</keyword>
<dbReference type="PANTHER" id="PTHR10642">
    <property type="entry name" value="RIBONUCLEASE H1"/>
    <property type="match status" value="1"/>
</dbReference>
<evidence type="ECO:0000256" key="3">
    <source>
        <dbReference type="ARBA" id="ARBA00012180"/>
    </source>
</evidence>
<evidence type="ECO:0000256" key="6">
    <source>
        <dbReference type="ARBA" id="ARBA00022759"/>
    </source>
</evidence>
<proteinExistence type="inferred from homology"/>
<name>M7NNU9_PNEMU</name>
<dbReference type="EC" id="3.1.26.4" evidence="3"/>
<dbReference type="Proteomes" id="UP000011958">
    <property type="component" value="Unassembled WGS sequence"/>
</dbReference>
<organism evidence="9 10">
    <name type="scientific">Pneumocystis murina (strain B123)</name>
    <name type="common">Mouse pneumocystis pneumonia agent</name>
    <name type="synonym">Pneumocystis carinii f. sp. muris</name>
    <dbReference type="NCBI Taxonomy" id="1069680"/>
    <lineage>
        <taxon>Eukaryota</taxon>
        <taxon>Fungi</taxon>
        <taxon>Dikarya</taxon>
        <taxon>Ascomycota</taxon>
        <taxon>Taphrinomycotina</taxon>
        <taxon>Pneumocystomycetes</taxon>
        <taxon>Pneumocystaceae</taxon>
        <taxon>Pneumocystis</taxon>
    </lineage>
</organism>
<dbReference type="Pfam" id="PF00075">
    <property type="entry name" value="RNase_H"/>
    <property type="match status" value="1"/>
</dbReference>
<dbReference type="InterPro" id="IPR002156">
    <property type="entry name" value="RNaseH_domain"/>
</dbReference>
<comment type="caution">
    <text evidence="9">The sequence shown here is derived from an EMBL/GenBank/DDBJ whole genome shotgun (WGS) entry which is preliminary data.</text>
</comment>
<evidence type="ECO:0000313" key="9">
    <source>
        <dbReference type="EMBL" id="EMR10373.1"/>
    </source>
</evidence>
<dbReference type="EMBL" id="AFWA02000004">
    <property type="protein sequence ID" value="EMR10373.1"/>
    <property type="molecule type" value="Genomic_DNA"/>
</dbReference>
<evidence type="ECO:0000256" key="1">
    <source>
        <dbReference type="ARBA" id="ARBA00000077"/>
    </source>
</evidence>